<keyword evidence="2" id="KW-0902">Two-component regulatory system</keyword>
<evidence type="ECO:0000256" key="7">
    <source>
        <dbReference type="PROSITE-ProRule" id="PRU01091"/>
    </source>
</evidence>
<keyword evidence="4 7" id="KW-0238">DNA-binding</keyword>
<dbReference type="FunFam" id="1.10.10.10:FF:000005">
    <property type="entry name" value="Two-component system response regulator"/>
    <property type="match status" value="1"/>
</dbReference>
<evidence type="ECO:0000256" key="1">
    <source>
        <dbReference type="ARBA" id="ARBA00022553"/>
    </source>
</evidence>
<dbReference type="AlphaFoldDB" id="A0A1T5I030"/>
<dbReference type="GO" id="GO:0005829">
    <property type="term" value="C:cytosol"/>
    <property type="evidence" value="ECO:0007669"/>
    <property type="project" value="TreeGrafter"/>
</dbReference>
<dbReference type="PROSITE" id="PS50110">
    <property type="entry name" value="RESPONSE_REGULATORY"/>
    <property type="match status" value="1"/>
</dbReference>
<keyword evidence="3" id="KW-0805">Transcription regulation</keyword>
<organism evidence="10 11">
    <name type="scientific">Photobacterium piscicola</name>
    <dbReference type="NCBI Taxonomy" id="1378299"/>
    <lineage>
        <taxon>Bacteria</taxon>
        <taxon>Pseudomonadati</taxon>
        <taxon>Pseudomonadota</taxon>
        <taxon>Gammaproteobacteria</taxon>
        <taxon>Vibrionales</taxon>
        <taxon>Vibrionaceae</taxon>
        <taxon>Photobacterium</taxon>
    </lineage>
</organism>
<feature type="domain" description="OmpR/PhoB-type" evidence="9">
    <location>
        <begin position="127"/>
        <end position="225"/>
    </location>
</feature>
<proteinExistence type="predicted"/>
<reference evidence="10 11" key="1">
    <citation type="submission" date="2017-02" db="EMBL/GenBank/DDBJ databases">
        <authorList>
            <person name="Peterson S.W."/>
        </authorList>
    </citation>
    <scope>NUCLEOTIDE SEQUENCE [LARGE SCALE GENOMIC DNA]</scope>
    <source>
        <strain evidence="11">type strain: NCCB 100098</strain>
    </source>
</reference>
<dbReference type="FunFam" id="3.40.50.2300:FF:000001">
    <property type="entry name" value="DNA-binding response regulator PhoB"/>
    <property type="match status" value="1"/>
</dbReference>
<dbReference type="Gene3D" id="6.10.250.690">
    <property type="match status" value="1"/>
</dbReference>
<dbReference type="PROSITE" id="PS51755">
    <property type="entry name" value="OMPR_PHOB"/>
    <property type="match status" value="1"/>
</dbReference>
<dbReference type="InterPro" id="IPR001789">
    <property type="entry name" value="Sig_transdc_resp-reg_receiver"/>
</dbReference>
<dbReference type="SMART" id="SM00448">
    <property type="entry name" value="REC"/>
    <property type="match status" value="1"/>
</dbReference>
<feature type="modified residue" description="4-aspartylphosphate" evidence="6">
    <location>
        <position position="51"/>
    </location>
</feature>
<evidence type="ECO:0000256" key="6">
    <source>
        <dbReference type="PROSITE-ProRule" id="PRU00169"/>
    </source>
</evidence>
<dbReference type="InterPro" id="IPR016032">
    <property type="entry name" value="Sig_transdc_resp-reg_C-effctor"/>
</dbReference>
<dbReference type="GO" id="GO:0006355">
    <property type="term" value="P:regulation of DNA-templated transcription"/>
    <property type="evidence" value="ECO:0007669"/>
    <property type="project" value="InterPro"/>
</dbReference>
<dbReference type="GO" id="GO:0032993">
    <property type="term" value="C:protein-DNA complex"/>
    <property type="evidence" value="ECO:0007669"/>
    <property type="project" value="TreeGrafter"/>
</dbReference>
<keyword evidence="1 6" id="KW-0597">Phosphoprotein</keyword>
<dbReference type="GO" id="GO:0000976">
    <property type="term" value="F:transcription cis-regulatory region binding"/>
    <property type="evidence" value="ECO:0007669"/>
    <property type="project" value="TreeGrafter"/>
</dbReference>
<sequence>MKILIIEDDLTTREFVARGLREHGFVVDEAEDGHQGLMMATSCEYQLIILDRMLPQLDGLKVLGALRATENHTPVMILSAMDSVEDRVVGLTSGSDDYLTKPFALAELVARANILVKRNQLVAATVSSEYSYDDLRLDIKSHRVWRGSRLINLQQKEFLLLQYLMEHVESVVSRMSLFESVWSYHFDPKTNVIDVHIANLRKKLEQEGEPSLIHTVRGAGYVLRRV</sequence>
<gene>
    <name evidence="10" type="primary">cusR</name>
    <name evidence="10" type="ORF">CZ809_01965</name>
</gene>
<dbReference type="PANTHER" id="PTHR48111">
    <property type="entry name" value="REGULATOR OF RPOS"/>
    <property type="match status" value="1"/>
</dbReference>
<dbReference type="CDD" id="cd19935">
    <property type="entry name" value="REC_OmpR_CusR-like"/>
    <property type="match status" value="1"/>
</dbReference>
<evidence type="ECO:0000259" key="9">
    <source>
        <dbReference type="PROSITE" id="PS51755"/>
    </source>
</evidence>
<dbReference type="Pfam" id="PF00072">
    <property type="entry name" value="Response_reg"/>
    <property type="match status" value="1"/>
</dbReference>
<dbReference type="CDD" id="cd00383">
    <property type="entry name" value="trans_reg_C"/>
    <property type="match status" value="1"/>
</dbReference>
<feature type="DNA-binding region" description="OmpR/PhoB-type" evidence="7">
    <location>
        <begin position="127"/>
        <end position="225"/>
    </location>
</feature>
<protein>
    <submittedName>
        <fullName evidence="10">Transcriptional regulatory protein CusR</fullName>
    </submittedName>
</protein>
<dbReference type="SUPFAM" id="SSF46894">
    <property type="entry name" value="C-terminal effector domain of the bipartite response regulators"/>
    <property type="match status" value="1"/>
</dbReference>
<dbReference type="OrthoDB" id="4127888at2"/>
<evidence type="ECO:0000313" key="10">
    <source>
        <dbReference type="EMBL" id="SKC32449.1"/>
    </source>
</evidence>
<dbReference type="InterPro" id="IPR001867">
    <property type="entry name" value="OmpR/PhoB-type_DNA-bd"/>
</dbReference>
<evidence type="ECO:0000256" key="2">
    <source>
        <dbReference type="ARBA" id="ARBA00023012"/>
    </source>
</evidence>
<dbReference type="PANTHER" id="PTHR48111:SF41">
    <property type="entry name" value="TRANSCRIPTIONAL REGULATORY PROTEIN CUSR-RELATED"/>
    <property type="match status" value="1"/>
</dbReference>
<dbReference type="SUPFAM" id="SSF52172">
    <property type="entry name" value="CheY-like"/>
    <property type="match status" value="1"/>
</dbReference>
<dbReference type="RefSeq" id="WP_080157382.1">
    <property type="nucleotide sequence ID" value="NZ_CP175534.1"/>
</dbReference>
<dbReference type="Gene3D" id="1.10.10.10">
    <property type="entry name" value="Winged helix-like DNA-binding domain superfamily/Winged helix DNA-binding domain"/>
    <property type="match status" value="1"/>
</dbReference>
<accession>A0A1T5I030</accession>
<evidence type="ECO:0000259" key="8">
    <source>
        <dbReference type="PROSITE" id="PS50110"/>
    </source>
</evidence>
<name>A0A1T5I030_9GAMM</name>
<dbReference type="SMART" id="SM00862">
    <property type="entry name" value="Trans_reg_C"/>
    <property type="match status" value="1"/>
</dbReference>
<dbReference type="InterPro" id="IPR036388">
    <property type="entry name" value="WH-like_DNA-bd_sf"/>
</dbReference>
<dbReference type="Pfam" id="PF00486">
    <property type="entry name" value="Trans_reg_C"/>
    <property type="match status" value="1"/>
</dbReference>
<feature type="domain" description="Response regulatory" evidence="8">
    <location>
        <begin position="2"/>
        <end position="116"/>
    </location>
</feature>
<dbReference type="Gene3D" id="3.40.50.2300">
    <property type="match status" value="1"/>
</dbReference>
<dbReference type="Proteomes" id="UP000189966">
    <property type="component" value="Unassembled WGS sequence"/>
</dbReference>
<dbReference type="EMBL" id="FUZI01000003">
    <property type="protein sequence ID" value="SKC32449.1"/>
    <property type="molecule type" value="Genomic_DNA"/>
</dbReference>
<evidence type="ECO:0000256" key="5">
    <source>
        <dbReference type="ARBA" id="ARBA00023163"/>
    </source>
</evidence>
<dbReference type="InterPro" id="IPR039420">
    <property type="entry name" value="WalR-like"/>
</dbReference>
<dbReference type="GO" id="GO:0000156">
    <property type="term" value="F:phosphorelay response regulator activity"/>
    <property type="evidence" value="ECO:0007669"/>
    <property type="project" value="TreeGrafter"/>
</dbReference>
<keyword evidence="5" id="KW-0804">Transcription</keyword>
<dbReference type="InterPro" id="IPR011006">
    <property type="entry name" value="CheY-like_superfamily"/>
</dbReference>
<evidence type="ECO:0000256" key="4">
    <source>
        <dbReference type="ARBA" id="ARBA00023125"/>
    </source>
</evidence>
<evidence type="ECO:0000256" key="3">
    <source>
        <dbReference type="ARBA" id="ARBA00023015"/>
    </source>
</evidence>
<evidence type="ECO:0000313" key="11">
    <source>
        <dbReference type="Proteomes" id="UP000189966"/>
    </source>
</evidence>